<dbReference type="AlphaFoldDB" id="A0A515D864"/>
<dbReference type="OrthoDB" id="8906794at2"/>
<dbReference type="EMBL" id="CP035503">
    <property type="protein sequence ID" value="QDL36602.1"/>
    <property type="molecule type" value="Genomic_DNA"/>
</dbReference>
<evidence type="ECO:0000313" key="1">
    <source>
        <dbReference type="EMBL" id="QDL36602.1"/>
    </source>
</evidence>
<keyword evidence="2" id="KW-1185">Reference proteome</keyword>
<gene>
    <name evidence="1" type="ORF">EUB48_04285</name>
</gene>
<sequence length="149" mass="16704">MLRRSSFGVLQCRLRIQDIPGCIDVFQNIHGEPYAVNDDRPRIHFSFIDWRTSSPLSIVWHLNELASLHWRCWGDEWVVFDAGSGQTHQMDTLTAATLLAVEACAGCIDQLVSRIASELTVTNDHELSNAVRGVLERLATTGLIESTLQ</sequence>
<organism evidence="1 2">
    <name type="scientific">Rhodoferax sediminis</name>
    <dbReference type="NCBI Taxonomy" id="2509614"/>
    <lineage>
        <taxon>Bacteria</taxon>
        <taxon>Pseudomonadati</taxon>
        <taxon>Pseudomonadota</taxon>
        <taxon>Betaproteobacteria</taxon>
        <taxon>Burkholderiales</taxon>
        <taxon>Comamonadaceae</taxon>
        <taxon>Rhodoferax</taxon>
    </lineage>
</organism>
<protein>
    <submittedName>
        <fullName evidence="1">HPr-rel-A system PqqD family peptide chaperone</fullName>
    </submittedName>
</protein>
<evidence type="ECO:0000313" key="2">
    <source>
        <dbReference type="Proteomes" id="UP000316798"/>
    </source>
</evidence>
<proteinExistence type="predicted"/>
<accession>A0A515D864</accession>
<reference evidence="1 2" key="1">
    <citation type="submission" date="2019-01" db="EMBL/GenBank/DDBJ databases">
        <title>Genomic insights into a novel species Rhodoferax sp.</title>
        <authorList>
            <person name="Jin L."/>
        </authorList>
    </citation>
    <scope>NUCLEOTIDE SEQUENCE [LARGE SCALE GENOMIC DNA]</scope>
    <source>
        <strain evidence="1 2">CHu59-6-5</strain>
    </source>
</reference>
<dbReference type="Proteomes" id="UP000316798">
    <property type="component" value="Chromosome"/>
</dbReference>
<dbReference type="InterPro" id="IPR027599">
    <property type="entry name" value="PqqD-rel_X"/>
</dbReference>
<name>A0A515D864_9BURK</name>
<dbReference type="NCBIfam" id="TIGR04353">
    <property type="entry name" value="PqqD_rel_X"/>
    <property type="match status" value="1"/>
</dbReference>
<dbReference type="KEGG" id="rhf:EUB48_04285"/>